<feature type="domain" description="Phorbol-ester/DAG-type" evidence="4">
    <location>
        <begin position="221"/>
        <end position="271"/>
    </location>
</feature>
<evidence type="ECO:0000256" key="1">
    <source>
        <dbReference type="ARBA" id="ARBA00022723"/>
    </source>
</evidence>
<dbReference type="GO" id="GO:0043516">
    <property type="term" value="P:regulation of DNA damage response, signal transduction by p53 class mediator"/>
    <property type="evidence" value="ECO:0007669"/>
    <property type="project" value="TreeGrafter"/>
</dbReference>
<feature type="compositionally biased region" description="Basic and acidic residues" evidence="3">
    <location>
        <begin position="386"/>
        <end position="404"/>
    </location>
</feature>
<organism evidence="6 7">
    <name type="scientific">Onychostoma macrolepis</name>
    <dbReference type="NCBI Taxonomy" id="369639"/>
    <lineage>
        <taxon>Eukaryota</taxon>
        <taxon>Metazoa</taxon>
        <taxon>Chordata</taxon>
        <taxon>Craniata</taxon>
        <taxon>Vertebrata</taxon>
        <taxon>Euteleostomi</taxon>
        <taxon>Actinopterygii</taxon>
        <taxon>Neopterygii</taxon>
        <taxon>Teleostei</taxon>
        <taxon>Ostariophysi</taxon>
        <taxon>Cypriniformes</taxon>
        <taxon>Cyprinidae</taxon>
        <taxon>Acrossocheilinae</taxon>
        <taxon>Onychostoma</taxon>
    </lineage>
</organism>
<dbReference type="GO" id="GO:0046872">
    <property type="term" value="F:metal ion binding"/>
    <property type="evidence" value="ECO:0007669"/>
    <property type="project" value="UniProtKB-KW"/>
</dbReference>
<reference evidence="6 7" key="1">
    <citation type="submission" date="2020-04" db="EMBL/GenBank/DDBJ databases">
        <title>Chromosome-level genome assembly of a cyprinid fish Onychostoma macrolepis by integration of Nanopore Sequencing, Bionano and Hi-C technology.</title>
        <authorList>
            <person name="Wang D."/>
        </authorList>
    </citation>
    <scope>NUCLEOTIDE SEQUENCE [LARGE SCALE GENOMIC DNA]</scope>
    <source>
        <strain evidence="6">SWU-2019</strain>
        <tissue evidence="6">Muscle</tissue>
    </source>
</reference>
<accession>A0A7J6DB84</accession>
<evidence type="ECO:0000313" key="7">
    <source>
        <dbReference type="Proteomes" id="UP000579812"/>
    </source>
</evidence>
<sequence length="445" mass="49854">MEEAVRFSLLQKFDWRGVFSCTEFDKGDFLLEYRGDLISKEEYERRQRIYHDALKVFMFEFRYNGKLLCVDAARDDGSLGRLVNDDHINPNSRMRTISVDGKPHLCLFATRSISPGEEITYDYGDSEWPWRCTAHSEVEPSTHTLSQSEVTDLEKARSEVEPSTHTLSQSEVTDLEKVAPKKDQLPLDQDCVEKMSLVKEHVLNEEQSFCAPAEGVKEVCKHVVVTSAISSMDKCAECVGPVAALKWIGLRCKLCSSFWHKSCYSKLHEWNGKQSSWEVSSEEDELSDEEYIPQSESDNQSDSSDELTTRPACYDQANLLSDIQEAAASKFSEPQRSDVTALNVSKGKGKGVLKAREAASVYNESDLLCHEEQLTDVETDSDSDCSGERHLPRKQGSDEIRMTDSDDSDPEESDSDDDALAGAAGDSSNADLVLFNHLSLDNAAY</sequence>
<evidence type="ECO:0008006" key="8">
    <source>
        <dbReference type="Google" id="ProtNLM"/>
    </source>
</evidence>
<evidence type="ECO:0000256" key="2">
    <source>
        <dbReference type="ARBA" id="ARBA00022833"/>
    </source>
</evidence>
<keyword evidence="1" id="KW-0479">Metal-binding</keyword>
<dbReference type="PANTHER" id="PTHR46167:SF1">
    <property type="entry name" value="N-LYSINE METHYLTRANSFERASE KMT5A"/>
    <property type="match status" value="1"/>
</dbReference>
<keyword evidence="2" id="KW-0862">Zinc</keyword>
<dbReference type="GO" id="GO:0006357">
    <property type="term" value="P:regulation of transcription by RNA polymerase II"/>
    <property type="evidence" value="ECO:0007669"/>
    <property type="project" value="TreeGrafter"/>
</dbReference>
<dbReference type="InterPro" id="IPR046349">
    <property type="entry name" value="C1-like_sf"/>
</dbReference>
<protein>
    <recommendedName>
        <fullName evidence="8">SET domain-containing protein</fullName>
    </recommendedName>
</protein>
<proteinExistence type="predicted"/>
<feature type="domain" description="SET" evidence="5">
    <location>
        <begin position="3"/>
        <end position="124"/>
    </location>
</feature>
<dbReference type="Pfam" id="PF00856">
    <property type="entry name" value="SET"/>
    <property type="match status" value="1"/>
</dbReference>
<dbReference type="Proteomes" id="UP000579812">
    <property type="component" value="Unassembled WGS sequence"/>
</dbReference>
<dbReference type="InterPro" id="IPR001214">
    <property type="entry name" value="SET_dom"/>
</dbReference>
<evidence type="ECO:0000313" key="6">
    <source>
        <dbReference type="EMBL" id="KAF4116598.1"/>
    </source>
</evidence>
<feature type="compositionally biased region" description="Acidic residues" evidence="3">
    <location>
        <begin position="405"/>
        <end position="419"/>
    </location>
</feature>
<dbReference type="Gene3D" id="2.170.270.10">
    <property type="entry name" value="SET domain"/>
    <property type="match status" value="1"/>
</dbReference>
<comment type="caution">
    <text evidence="6">The sequence shown here is derived from an EMBL/GenBank/DDBJ whole genome shotgun (WGS) entry which is preliminary data.</text>
</comment>
<dbReference type="EMBL" id="JAAMOB010000003">
    <property type="protein sequence ID" value="KAF4116598.1"/>
    <property type="molecule type" value="Genomic_DNA"/>
</dbReference>
<dbReference type="PANTHER" id="PTHR46167">
    <property type="entry name" value="N-LYSINE METHYLTRANSFERASE KMT5A"/>
    <property type="match status" value="1"/>
</dbReference>
<dbReference type="GO" id="GO:0005700">
    <property type="term" value="C:polytene chromosome"/>
    <property type="evidence" value="ECO:0007669"/>
    <property type="project" value="TreeGrafter"/>
</dbReference>
<dbReference type="InterPro" id="IPR046341">
    <property type="entry name" value="SET_dom_sf"/>
</dbReference>
<feature type="compositionally biased region" description="Acidic residues" evidence="3">
    <location>
        <begin position="280"/>
        <end position="291"/>
    </location>
</feature>
<dbReference type="InterPro" id="IPR051760">
    <property type="entry name" value="KMT5A"/>
</dbReference>
<dbReference type="PROSITE" id="PS50081">
    <property type="entry name" value="ZF_DAG_PE_2"/>
    <property type="match status" value="1"/>
</dbReference>
<dbReference type="GO" id="GO:0005634">
    <property type="term" value="C:nucleus"/>
    <property type="evidence" value="ECO:0007669"/>
    <property type="project" value="TreeGrafter"/>
</dbReference>
<dbReference type="AlphaFoldDB" id="A0A7J6DB84"/>
<feature type="region of interest" description="Disordered" evidence="3">
    <location>
        <begin position="279"/>
        <end position="308"/>
    </location>
</feature>
<name>A0A7J6DB84_9TELE</name>
<dbReference type="GO" id="GO:0042799">
    <property type="term" value="F:histone H4K20 methyltransferase activity"/>
    <property type="evidence" value="ECO:0007669"/>
    <property type="project" value="TreeGrafter"/>
</dbReference>
<feature type="region of interest" description="Disordered" evidence="3">
    <location>
        <begin position="378"/>
        <end position="426"/>
    </location>
</feature>
<dbReference type="PROSITE" id="PS50280">
    <property type="entry name" value="SET"/>
    <property type="match status" value="1"/>
</dbReference>
<evidence type="ECO:0000259" key="5">
    <source>
        <dbReference type="PROSITE" id="PS50280"/>
    </source>
</evidence>
<dbReference type="InterPro" id="IPR002219">
    <property type="entry name" value="PKC_DAG/PE"/>
</dbReference>
<gene>
    <name evidence="6" type="ORF">G5714_004087</name>
</gene>
<dbReference type="SMART" id="SM00317">
    <property type="entry name" value="SET"/>
    <property type="match status" value="1"/>
</dbReference>
<evidence type="ECO:0000256" key="3">
    <source>
        <dbReference type="SAM" id="MobiDB-lite"/>
    </source>
</evidence>
<dbReference type="SUPFAM" id="SSF57889">
    <property type="entry name" value="Cysteine-rich domain"/>
    <property type="match status" value="1"/>
</dbReference>
<evidence type="ECO:0000259" key="4">
    <source>
        <dbReference type="PROSITE" id="PS50081"/>
    </source>
</evidence>
<dbReference type="SUPFAM" id="SSF82199">
    <property type="entry name" value="SET domain"/>
    <property type="match status" value="1"/>
</dbReference>
<keyword evidence="7" id="KW-1185">Reference proteome</keyword>